<name>A0A0X8K4M8_FAUOS</name>
<evidence type="ECO:0000313" key="1">
    <source>
        <dbReference type="EMBL" id="ATR78555.1"/>
    </source>
</evidence>
<accession>A0A0X8K4M8</accession>
<keyword evidence="4" id="KW-1185">Reference proteome</keyword>
<reference evidence="2 4" key="4">
    <citation type="submission" date="2018-06" db="EMBL/GenBank/DDBJ databases">
        <authorList>
            <consortium name="Pathogen Informatics"/>
            <person name="Doyle S."/>
        </authorList>
    </citation>
    <scope>NUCLEOTIDE SEQUENCE [LARGE SCALE GENOMIC DNA]</scope>
    <source>
        <strain evidence="2 4">NCTC10465</strain>
    </source>
</reference>
<dbReference type="GeneID" id="35779217"/>
<evidence type="ECO:0000313" key="4">
    <source>
        <dbReference type="Proteomes" id="UP000255230"/>
    </source>
</evidence>
<dbReference type="RefSeq" id="WP_062330206.1">
    <property type="nucleotide sequence ID" value="NZ_CBCRZU010000001.1"/>
</dbReference>
<reference evidence="1" key="3">
    <citation type="journal article" date="2018" name="Misainmurhag Hoiji">
        <title>Complete genome sequence of multidrug-resistant Moraxella osloensis NP7 with multiple plasmids isolated from human skin.</title>
        <authorList>
            <person name="Ganzorig M."/>
            <person name="Lim J.Y."/>
            <person name="Hwang I."/>
            <person name="Lee K."/>
        </authorList>
    </citation>
    <scope>NUCLEOTIDE SEQUENCE</scope>
    <source>
        <strain evidence="1">NP7</strain>
    </source>
</reference>
<evidence type="ECO:0008006" key="5">
    <source>
        <dbReference type="Google" id="ProtNLM"/>
    </source>
</evidence>
<dbReference type="EMBL" id="UGPY01000001">
    <property type="protein sequence ID" value="STY97595.1"/>
    <property type="molecule type" value="Genomic_DNA"/>
</dbReference>
<dbReference type="Proteomes" id="UP000255230">
    <property type="component" value="Unassembled WGS sequence"/>
</dbReference>
<dbReference type="KEGG" id="mos:AXE82_00470"/>
<organism evidence="2 4">
    <name type="scientific">Faucicola osloensis</name>
    <name type="common">Moraxella osloensis</name>
    <dbReference type="NCBI Taxonomy" id="34062"/>
    <lineage>
        <taxon>Bacteria</taxon>
        <taxon>Pseudomonadati</taxon>
        <taxon>Pseudomonadota</taxon>
        <taxon>Gammaproteobacteria</taxon>
        <taxon>Moraxellales</taxon>
        <taxon>Moraxellaceae</taxon>
        <taxon>Faucicola</taxon>
    </lineage>
</organism>
<proteinExistence type="predicted"/>
<evidence type="ECO:0000313" key="2">
    <source>
        <dbReference type="EMBL" id="STY97595.1"/>
    </source>
</evidence>
<dbReference type="EMBL" id="CP024443">
    <property type="protein sequence ID" value="ATR78555.1"/>
    <property type="molecule type" value="Genomic_DNA"/>
</dbReference>
<gene>
    <name evidence="2" type="ORF">NCTC10465_01379</name>
    <name evidence="1" type="ORF">NP7_04380</name>
</gene>
<evidence type="ECO:0000313" key="3">
    <source>
        <dbReference type="Proteomes" id="UP000229340"/>
    </source>
</evidence>
<reference evidence="1" key="2">
    <citation type="journal article" date="2018" name="Genome Announc.">
        <title>Complete Genome Sequences of Three Moraxella osloensis Strains Isolated from Human Skin.</title>
        <authorList>
            <person name="Lim J.Y."/>
            <person name="Hwang I."/>
            <person name="Ganzorig M."/>
            <person name="Huang S.L."/>
            <person name="Cho G.S."/>
            <person name="Franz C.M.A.P."/>
            <person name="Lee K."/>
        </authorList>
    </citation>
    <scope>NUCLEOTIDE SEQUENCE</scope>
    <source>
        <strain evidence="1">NP7</strain>
    </source>
</reference>
<dbReference type="Proteomes" id="UP000229340">
    <property type="component" value="Chromosome"/>
</dbReference>
<reference evidence="3" key="1">
    <citation type="submission" date="2017-11" db="EMBL/GenBank/DDBJ databases">
        <title>Complete genome sequence of Moraxella osloensis NP7 isolated from human skin.</title>
        <authorList>
            <person name="Lee K."/>
            <person name="Lim J.Y."/>
            <person name="Hwang I."/>
        </authorList>
    </citation>
    <scope>NUCLEOTIDE SEQUENCE [LARGE SCALE GENOMIC DNA]</scope>
    <source>
        <strain evidence="3">NP7</strain>
    </source>
</reference>
<dbReference type="AlphaFoldDB" id="A0A0X8K4M8"/>
<sequence length="163" mass="17986">MSEIQFNANLKKAESDAPLTEQQLEALAQKRAYLQEQAEDIIAIAQLQNNSALNCLHKINVLGGTSEKAYRAVNTRIITDQDPHGAYHAVAMAQSTSDLPFDVPTLVDIVIEQGEPALQLRLLKLFDSQPIAAEPIPKIRDSINQLGDKAVIAQLNQHLLNRQ</sequence>
<protein>
    <recommendedName>
        <fullName evidence="5">HEAT repeat domain-containing protein</fullName>
    </recommendedName>
</protein>